<proteinExistence type="predicted"/>
<gene>
    <name evidence="2" type="ORF">HPB52_023673</name>
</gene>
<keyword evidence="3" id="KW-1185">Reference proteome</keyword>
<evidence type="ECO:0000313" key="3">
    <source>
        <dbReference type="Proteomes" id="UP000821837"/>
    </source>
</evidence>
<comment type="caution">
    <text evidence="2">The sequence shown here is derived from an EMBL/GenBank/DDBJ whole genome shotgun (WGS) entry which is preliminary data.</text>
</comment>
<evidence type="ECO:0000256" key="1">
    <source>
        <dbReference type="SAM" id="MobiDB-lite"/>
    </source>
</evidence>
<organism evidence="2 3">
    <name type="scientific">Rhipicephalus sanguineus</name>
    <name type="common">Brown dog tick</name>
    <name type="synonym">Ixodes sanguineus</name>
    <dbReference type="NCBI Taxonomy" id="34632"/>
    <lineage>
        <taxon>Eukaryota</taxon>
        <taxon>Metazoa</taxon>
        <taxon>Ecdysozoa</taxon>
        <taxon>Arthropoda</taxon>
        <taxon>Chelicerata</taxon>
        <taxon>Arachnida</taxon>
        <taxon>Acari</taxon>
        <taxon>Parasitiformes</taxon>
        <taxon>Ixodida</taxon>
        <taxon>Ixodoidea</taxon>
        <taxon>Ixodidae</taxon>
        <taxon>Rhipicephalinae</taxon>
        <taxon>Rhipicephalus</taxon>
        <taxon>Rhipicephalus</taxon>
    </lineage>
</organism>
<name>A0A9D4PFH0_RHISA</name>
<dbReference type="Proteomes" id="UP000821837">
    <property type="component" value="Unassembled WGS sequence"/>
</dbReference>
<dbReference type="EMBL" id="JABSTV010001255">
    <property type="protein sequence ID" value="KAH7936463.1"/>
    <property type="molecule type" value="Genomic_DNA"/>
</dbReference>
<accession>A0A9D4PFH0</accession>
<protein>
    <submittedName>
        <fullName evidence="2">Uncharacterized protein</fullName>
    </submittedName>
</protein>
<feature type="region of interest" description="Disordered" evidence="1">
    <location>
        <begin position="142"/>
        <end position="207"/>
    </location>
</feature>
<dbReference type="AlphaFoldDB" id="A0A9D4PFH0"/>
<sequence length="207" mass="23611">MCKIIRSECWRQVRFYRDCLRVSCGRFQTGRHREKLYRRCYHEAELATESLWNAVRPLLPKRGRHSSEAGTFINLGDTPIPERFQQTLRLGPRFNLEPSLRGAEKVALARNVSSRVPENERCRCTSECVDVLVRAEGGRERRTRGVRGGCDGSVRPSGSKLEAGRQRHGRVYTRVPGRAQGSEWPTSFDLNIDGESKEPAGSYHSHQ</sequence>
<reference evidence="2" key="2">
    <citation type="submission" date="2021-09" db="EMBL/GenBank/DDBJ databases">
        <authorList>
            <person name="Jia N."/>
            <person name="Wang J."/>
            <person name="Shi W."/>
            <person name="Du L."/>
            <person name="Sun Y."/>
            <person name="Zhan W."/>
            <person name="Jiang J."/>
            <person name="Wang Q."/>
            <person name="Zhang B."/>
            <person name="Ji P."/>
            <person name="Sakyi L.B."/>
            <person name="Cui X."/>
            <person name="Yuan T."/>
            <person name="Jiang B."/>
            <person name="Yang W."/>
            <person name="Lam T.T.-Y."/>
            <person name="Chang Q."/>
            <person name="Ding S."/>
            <person name="Wang X."/>
            <person name="Zhu J."/>
            <person name="Ruan X."/>
            <person name="Zhao L."/>
            <person name="Wei J."/>
            <person name="Que T."/>
            <person name="Du C."/>
            <person name="Cheng J."/>
            <person name="Dai P."/>
            <person name="Han X."/>
            <person name="Huang E."/>
            <person name="Gao Y."/>
            <person name="Liu J."/>
            <person name="Shao H."/>
            <person name="Ye R."/>
            <person name="Li L."/>
            <person name="Wei W."/>
            <person name="Wang X."/>
            <person name="Wang C."/>
            <person name="Huo Q."/>
            <person name="Li W."/>
            <person name="Guo W."/>
            <person name="Chen H."/>
            <person name="Chen S."/>
            <person name="Zhou L."/>
            <person name="Zhou L."/>
            <person name="Ni X."/>
            <person name="Tian J."/>
            <person name="Zhou Y."/>
            <person name="Sheng Y."/>
            <person name="Liu T."/>
            <person name="Pan Y."/>
            <person name="Xia L."/>
            <person name="Li J."/>
            <person name="Zhao F."/>
            <person name="Cao W."/>
        </authorList>
    </citation>
    <scope>NUCLEOTIDE SEQUENCE</scope>
    <source>
        <strain evidence="2">Rsan-2018</strain>
        <tissue evidence="2">Larvae</tissue>
    </source>
</reference>
<evidence type="ECO:0000313" key="2">
    <source>
        <dbReference type="EMBL" id="KAH7936463.1"/>
    </source>
</evidence>
<reference evidence="2" key="1">
    <citation type="journal article" date="2020" name="Cell">
        <title>Large-Scale Comparative Analyses of Tick Genomes Elucidate Their Genetic Diversity and Vector Capacities.</title>
        <authorList>
            <consortium name="Tick Genome and Microbiome Consortium (TIGMIC)"/>
            <person name="Jia N."/>
            <person name="Wang J."/>
            <person name="Shi W."/>
            <person name="Du L."/>
            <person name="Sun Y."/>
            <person name="Zhan W."/>
            <person name="Jiang J.F."/>
            <person name="Wang Q."/>
            <person name="Zhang B."/>
            <person name="Ji P."/>
            <person name="Bell-Sakyi L."/>
            <person name="Cui X.M."/>
            <person name="Yuan T.T."/>
            <person name="Jiang B.G."/>
            <person name="Yang W.F."/>
            <person name="Lam T.T."/>
            <person name="Chang Q.C."/>
            <person name="Ding S.J."/>
            <person name="Wang X.J."/>
            <person name="Zhu J.G."/>
            <person name="Ruan X.D."/>
            <person name="Zhao L."/>
            <person name="Wei J.T."/>
            <person name="Ye R.Z."/>
            <person name="Que T.C."/>
            <person name="Du C.H."/>
            <person name="Zhou Y.H."/>
            <person name="Cheng J.X."/>
            <person name="Dai P.F."/>
            <person name="Guo W.B."/>
            <person name="Han X.H."/>
            <person name="Huang E.J."/>
            <person name="Li L.F."/>
            <person name="Wei W."/>
            <person name="Gao Y.C."/>
            <person name="Liu J.Z."/>
            <person name="Shao H.Z."/>
            <person name="Wang X."/>
            <person name="Wang C.C."/>
            <person name="Yang T.C."/>
            <person name="Huo Q.B."/>
            <person name="Li W."/>
            <person name="Chen H.Y."/>
            <person name="Chen S.E."/>
            <person name="Zhou L.G."/>
            <person name="Ni X.B."/>
            <person name="Tian J.H."/>
            <person name="Sheng Y."/>
            <person name="Liu T."/>
            <person name="Pan Y.S."/>
            <person name="Xia L.Y."/>
            <person name="Li J."/>
            <person name="Zhao F."/>
            <person name="Cao W.C."/>
        </authorList>
    </citation>
    <scope>NUCLEOTIDE SEQUENCE</scope>
    <source>
        <strain evidence="2">Rsan-2018</strain>
    </source>
</reference>